<dbReference type="PANTHER" id="PTHR36510:SF3">
    <property type="entry name" value="CONSERVED PROTEIN"/>
    <property type="match status" value="1"/>
</dbReference>
<dbReference type="InterPro" id="IPR016602">
    <property type="entry name" value="UCP012666"/>
</dbReference>
<keyword evidence="2" id="KW-1185">Reference proteome</keyword>
<dbReference type="InterPro" id="IPR014746">
    <property type="entry name" value="Gln_synth/guanido_kin_cat_dom"/>
</dbReference>
<evidence type="ECO:0008006" key="3">
    <source>
        <dbReference type="Google" id="ProtNLM"/>
    </source>
</evidence>
<reference evidence="1" key="1">
    <citation type="submission" date="2022-04" db="EMBL/GenBank/DDBJ databases">
        <title>Halocatena sp. nov., isolated from a salt lake.</title>
        <authorList>
            <person name="Cui H.-L."/>
        </authorList>
    </citation>
    <scope>NUCLEOTIDE SEQUENCE</scope>
    <source>
        <strain evidence="1">AD-1</strain>
    </source>
</reference>
<dbReference type="SUPFAM" id="SSF55931">
    <property type="entry name" value="Glutamine synthetase/guanido kinase"/>
    <property type="match status" value="1"/>
</dbReference>
<proteinExistence type="predicted"/>
<dbReference type="Gene3D" id="3.30.590.20">
    <property type="match status" value="1"/>
</dbReference>
<accession>A0A8T9ZYW0</accession>
<protein>
    <recommendedName>
        <fullName evidence="3">Glutamate--cysteine ligase</fullName>
    </recommendedName>
</protein>
<evidence type="ECO:0000313" key="1">
    <source>
        <dbReference type="EMBL" id="UPM41884.1"/>
    </source>
</evidence>
<dbReference type="InterPro" id="IPR006336">
    <property type="entry name" value="GCS2"/>
</dbReference>
<sequence length="502" mass="56929">MSTPDLADRVAELLSVDHDEFMARVERETEWLKAEIRDGTFDNPQGIVGLEYEFYGVDDETDALKRVPRRLLEYIGFEKELGLHNAEMQTTPQPLSTYGLAAQEAEVQARLDAALRETKSSGIRLVSDGMWTIPPVGESATGYLTGSVLDNDIRIATNMSGSERYHAMANVEFGAELSLDAPHVTLSADTVMSESLITSVQPHYQVSHAPDLPTYFQYALRIAGPLLALGVNSPFFPPELYNDDVDVQTILDDGWMENRIAVFESILNPPQQPKVCFPEDIDSVEMAIDRIVDDRTVVPMLFDGSDRFGDQFAHFRHKHGTYWRWVRPVFDGPTKSHANARIEFRPLPGQPTVRDVICLQAMYAGLLESLAKREHPVKQLPWDASEENFYTAARNGLSGSFQWLTADGVETTDKATIYEELFDYARDGLSLRGLTRREIDRYIAPLEERYQKGVTPARWKHDRVRNAVDSGTPFVEAVWEMQTEYIERQEQTLIEGRFVDWL</sequence>
<dbReference type="Proteomes" id="UP000831768">
    <property type="component" value="Chromosome"/>
</dbReference>
<name>A0A8T9ZYW0_9EURY</name>
<dbReference type="EMBL" id="CP096019">
    <property type="protein sequence ID" value="UPM41884.1"/>
    <property type="molecule type" value="Genomic_DNA"/>
</dbReference>
<gene>
    <name evidence="1" type="ORF">MW046_07830</name>
</gene>
<dbReference type="GO" id="GO:0016879">
    <property type="term" value="F:ligase activity, forming carbon-nitrogen bonds"/>
    <property type="evidence" value="ECO:0007669"/>
    <property type="project" value="TreeGrafter"/>
</dbReference>
<dbReference type="GeneID" id="71927947"/>
<evidence type="ECO:0000313" key="2">
    <source>
        <dbReference type="Proteomes" id="UP000831768"/>
    </source>
</evidence>
<dbReference type="InterPro" id="IPR050141">
    <property type="entry name" value="GCL_type2/YbdK_subfam"/>
</dbReference>
<dbReference type="PANTHER" id="PTHR36510">
    <property type="entry name" value="GLUTAMATE--CYSTEINE LIGASE 2-RELATED"/>
    <property type="match status" value="1"/>
</dbReference>
<dbReference type="AlphaFoldDB" id="A0A8T9ZYW0"/>
<dbReference type="PIRSF" id="PIRSF012666">
    <property type="entry name" value="UCP012666"/>
    <property type="match status" value="1"/>
</dbReference>
<organism evidence="1 2">
    <name type="scientific">Halocatena salina</name>
    <dbReference type="NCBI Taxonomy" id="2934340"/>
    <lineage>
        <taxon>Archaea</taxon>
        <taxon>Methanobacteriati</taxon>
        <taxon>Methanobacteriota</taxon>
        <taxon>Stenosarchaea group</taxon>
        <taxon>Halobacteria</taxon>
        <taxon>Halobacteriales</taxon>
        <taxon>Natronomonadaceae</taxon>
        <taxon>Halocatena</taxon>
    </lineage>
</organism>
<dbReference type="Pfam" id="PF04107">
    <property type="entry name" value="GCS2"/>
    <property type="match status" value="1"/>
</dbReference>
<dbReference type="KEGG" id="haad:MW046_07830"/>
<dbReference type="RefSeq" id="WP_247992563.1">
    <property type="nucleotide sequence ID" value="NZ_CP096019.1"/>
</dbReference>